<feature type="DNA-binding region" description="HMG box" evidence="3">
    <location>
        <begin position="1"/>
        <end position="60"/>
    </location>
</feature>
<dbReference type="Proteomes" id="UP001219525">
    <property type="component" value="Unassembled WGS sequence"/>
</dbReference>
<evidence type="ECO:0000256" key="3">
    <source>
        <dbReference type="PROSITE-ProRule" id="PRU00267"/>
    </source>
</evidence>
<dbReference type="InterPro" id="IPR050140">
    <property type="entry name" value="SRY-related_HMG-box_TF-like"/>
</dbReference>
<comment type="caution">
    <text evidence="6">The sequence shown here is derived from an EMBL/GenBank/DDBJ whole genome shotgun (WGS) entry which is preliminary data.</text>
</comment>
<feature type="region of interest" description="Disordered" evidence="4">
    <location>
        <begin position="48"/>
        <end position="118"/>
    </location>
</feature>
<keyword evidence="1 3" id="KW-0238">DNA-binding</keyword>
<dbReference type="GO" id="GO:0001228">
    <property type="term" value="F:DNA-binding transcription activator activity, RNA polymerase II-specific"/>
    <property type="evidence" value="ECO:0007669"/>
    <property type="project" value="TreeGrafter"/>
</dbReference>
<evidence type="ECO:0000256" key="4">
    <source>
        <dbReference type="SAM" id="MobiDB-lite"/>
    </source>
</evidence>
<dbReference type="InterPro" id="IPR036910">
    <property type="entry name" value="HMG_box_dom_sf"/>
</dbReference>
<protein>
    <recommendedName>
        <fullName evidence="5">HMG box domain-containing protein</fullName>
    </recommendedName>
</protein>
<reference evidence="6" key="1">
    <citation type="submission" date="2023-03" db="EMBL/GenBank/DDBJ databases">
        <title>Massive genome expansion in bonnet fungi (Mycena s.s.) driven by repeated elements and novel gene families across ecological guilds.</title>
        <authorList>
            <consortium name="Lawrence Berkeley National Laboratory"/>
            <person name="Harder C.B."/>
            <person name="Miyauchi S."/>
            <person name="Viragh M."/>
            <person name="Kuo A."/>
            <person name="Thoen E."/>
            <person name="Andreopoulos B."/>
            <person name="Lu D."/>
            <person name="Skrede I."/>
            <person name="Drula E."/>
            <person name="Henrissat B."/>
            <person name="Morin E."/>
            <person name="Kohler A."/>
            <person name="Barry K."/>
            <person name="LaButti K."/>
            <person name="Morin E."/>
            <person name="Salamov A."/>
            <person name="Lipzen A."/>
            <person name="Mereny Z."/>
            <person name="Hegedus B."/>
            <person name="Baldrian P."/>
            <person name="Stursova M."/>
            <person name="Weitz H."/>
            <person name="Taylor A."/>
            <person name="Grigoriev I.V."/>
            <person name="Nagy L.G."/>
            <person name="Martin F."/>
            <person name="Kauserud H."/>
        </authorList>
    </citation>
    <scope>NUCLEOTIDE SEQUENCE</scope>
    <source>
        <strain evidence="6">9144</strain>
    </source>
</reference>
<evidence type="ECO:0000256" key="2">
    <source>
        <dbReference type="ARBA" id="ARBA00023163"/>
    </source>
</evidence>
<dbReference type="AlphaFoldDB" id="A0AAD6YR84"/>
<evidence type="ECO:0000313" key="6">
    <source>
        <dbReference type="EMBL" id="KAJ7226968.1"/>
    </source>
</evidence>
<dbReference type="PANTHER" id="PTHR10270:SF161">
    <property type="entry name" value="SEX-DETERMINING REGION Y PROTEIN"/>
    <property type="match status" value="1"/>
</dbReference>
<evidence type="ECO:0000259" key="5">
    <source>
        <dbReference type="PROSITE" id="PS50118"/>
    </source>
</evidence>
<keyword evidence="2" id="KW-0804">Transcription</keyword>
<dbReference type="PANTHER" id="PTHR10270">
    <property type="entry name" value="SOX TRANSCRIPTION FACTOR"/>
    <property type="match status" value="1"/>
</dbReference>
<dbReference type="Gene3D" id="1.10.30.10">
    <property type="entry name" value="High mobility group box domain"/>
    <property type="match status" value="1"/>
</dbReference>
<keyword evidence="3" id="KW-0539">Nucleus</keyword>
<keyword evidence="7" id="KW-1185">Reference proteome</keyword>
<dbReference type="GO" id="GO:0005634">
    <property type="term" value="C:nucleus"/>
    <property type="evidence" value="ECO:0007669"/>
    <property type="project" value="UniProtKB-UniRule"/>
</dbReference>
<dbReference type="PROSITE" id="PS50118">
    <property type="entry name" value="HMG_BOX_2"/>
    <property type="match status" value="1"/>
</dbReference>
<dbReference type="CDD" id="cd01389">
    <property type="entry name" value="HMG-box_ROX1-like"/>
    <property type="match status" value="1"/>
</dbReference>
<gene>
    <name evidence="6" type="ORF">GGX14DRAFT_417786</name>
</gene>
<evidence type="ECO:0000313" key="7">
    <source>
        <dbReference type="Proteomes" id="UP001219525"/>
    </source>
</evidence>
<accession>A0AAD6YR84</accession>
<evidence type="ECO:0000256" key="1">
    <source>
        <dbReference type="ARBA" id="ARBA00023125"/>
    </source>
</evidence>
<dbReference type="Pfam" id="PF00505">
    <property type="entry name" value="HMG_box"/>
    <property type="match status" value="1"/>
</dbReference>
<sequence>MLFRSWRCTSFKGGKKPRQVDLNKLASQEWKALSLEQRAMWEALAKEKKKEHETMHPNYKYCPQRSSAKNRVSADASSASSTTTQRRSHSANAGSDIAPESPPYQMIRPHKEASEPPTSDVAAGAVVHVGAAGCHERDSLFCFEHLRPPNRELVQMNALFNDAPSLTTF</sequence>
<name>A0AAD6YR84_9AGAR</name>
<dbReference type="GO" id="GO:0000978">
    <property type="term" value="F:RNA polymerase II cis-regulatory region sequence-specific DNA binding"/>
    <property type="evidence" value="ECO:0007669"/>
    <property type="project" value="TreeGrafter"/>
</dbReference>
<proteinExistence type="predicted"/>
<feature type="domain" description="HMG box" evidence="5">
    <location>
        <begin position="1"/>
        <end position="60"/>
    </location>
</feature>
<dbReference type="GO" id="GO:0000122">
    <property type="term" value="P:negative regulation of transcription by RNA polymerase II"/>
    <property type="evidence" value="ECO:0007669"/>
    <property type="project" value="TreeGrafter"/>
</dbReference>
<dbReference type="InterPro" id="IPR009071">
    <property type="entry name" value="HMG_box_dom"/>
</dbReference>
<dbReference type="EMBL" id="JARJCW010000003">
    <property type="protein sequence ID" value="KAJ7226968.1"/>
    <property type="molecule type" value="Genomic_DNA"/>
</dbReference>
<organism evidence="6 7">
    <name type="scientific">Mycena pura</name>
    <dbReference type="NCBI Taxonomy" id="153505"/>
    <lineage>
        <taxon>Eukaryota</taxon>
        <taxon>Fungi</taxon>
        <taxon>Dikarya</taxon>
        <taxon>Basidiomycota</taxon>
        <taxon>Agaricomycotina</taxon>
        <taxon>Agaricomycetes</taxon>
        <taxon>Agaricomycetidae</taxon>
        <taxon>Agaricales</taxon>
        <taxon>Marasmiineae</taxon>
        <taxon>Mycenaceae</taxon>
        <taxon>Mycena</taxon>
    </lineage>
</organism>
<dbReference type="SUPFAM" id="SSF47095">
    <property type="entry name" value="HMG-box"/>
    <property type="match status" value="1"/>
</dbReference>
<feature type="compositionally biased region" description="Low complexity" evidence="4">
    <location>
        <begin position="71"/>
        <end position="85"/>
    </location>
</feature>
<dbReference type="GO" id="GO:0030154">
    <property type="term" value="P:cell differentiation"/>
    <property type="evidence" value="ECO:0007669"/>
    <property type="project" value="TreeGrafter"/>
</dbReference>